<feature type="domain" description="LysM" evidence="2">
    <location>
        <begin position="31"/>
        <end position="78"/>
    </location>
</feature>
<dbReference type="Pfam" id="PF01476">
    <property type="entry name" value="LysM"/>
    <property type="match status" value="1"/>
</dbReference>
<evidence type="ECO:0000313" key="3">
    <source>
        <dbReference type="EMBL" id="KIQ02534.1"/>
    </source>
</evidence>
<dbReference type="PROSITE" id="PS51782">
    <property type="entry name" value="LYSM"/>
    <property type="match status" value="1"/>
</dbReference>
<organism evidence="3 4">
    <name type="scientific">Pseudomonas fulva</name>
    <dbReference type="NCBI Taxonomy" id="47880"/>
    <lineage>
        <taxon>Bacteria</taxon>
        <taxon>Pseudomonadati</taxon>
        <taxon>Pseudomonadota</taxon>
        <taxon>Gammaproteobacteria</taxon>
        <taxon>Pseudomonadales</taxon>
        <taxon>Pseudomonadaceae</taxon>
        <taxon>Pseudomonas</taxon>
    </lineage>
</organism>
<dbReference type="OrthoDB" id="9813091at2"/>
<dbReference type="Gene3D" id="2.60.120.1440">
    <property type="match status" value="1"/>
</dbReference>
<feature type="signal peptide" evidence="1">
    <location>
        <begin position="1"/>
        <end position="26"/>
    </location>
</feature>
<dbReference type="InterPro" id="IPR036779">
    <property type="entry name" value="LysM_dom_sf"/>
</dbReference>
<feature type="chain" id="PRO_5002232251" description="LysM domain-containing protein" evidence="1">
    <location>
        <begin position="27"/>
        <end position="425"/>
    </location>
</feature>
<dbReference type="PANTHER" id="PTHR38731">
    <property type="entry name" value="LIPL45-RELATED LIPOPROTEIN-RELATED"/>
    <property type="match status" value="1"/>
</dbReference>
<comment type="caution">
    <text evidence="3">The sequence shown here is derived from an EMBL/GenBank/DDBJ whole genome shotgun (WGS) entry which is preliminary data.</text>
</comment>
<sequence>MRSTLLLSLSLCLGLSSSMTPPLALAAAGEQIHVVEPGDTLWDIAEHYLHMPSAWTRIQKLNALGSPLDLTVGTRLIIPKHEDAFPITILHLQGEAWVHSQGQPEIPLTEGMKLNEGQSVRTGEATFVTMGFYDGAKSVLTPLSLISLGQNPQYGAAQVILQKGEVESYVPRQGTPFNSFEVITPQGVLGVRGTHFVVRIDTPENSLVEVLEGKVVVSSPSSASRPETWITPNQGLVLNETGALHTSPLLAATQRAERVPTPSGTTDWRIIAQKVSGAVEYIAQVSSSADFLNIDQEQTATDPEFQFQGLDDAFYYVRVIAIDAQGLQGEPGEFLMLYRTANGGVDVQQIGQRTHFNWNAAPLERGLRYRLKIDTDSELESPFLDRRDIRSTAVDITNLPPGLLYWQVSTDEDEQPTIVGAGTLR</sequence>
<keyword evidence="1" id="KW-0732">Signal</keyword>
<dbReference type="InterPro" id="IPR018392">
    <property type="entry name" value="LysM"/>
</dbReference>
<evidence type="ECO:0000259" key="2">
    <source>
        <dbReference type="PROSITE" id="PS51782"/>
    </source>
</evidence>
<proteinExistence type="predicted"/>
<name>A0A0D0KVV4_9PSED</name>
<evidence type="ECO:0000256" key="1">
    <source>
        <dbReference type="SAM" id="SignalP"/>
    </source>
</evidence>
<dbReference type="AlphaFoldDB" id="A0A0D0KVV4"/>
<gene>
    <name evidence="3" type="ORF">RU08_06825</name>
</gene>
<protein>
    <recommendedName>
        <fullName evidence="2">LysM domain-containing protein</fullName>
    </recommendedName>
</protein>
<dbReference type="EMBL" id="JXQW01000015">
    <property type="protein sequence ID" value="KIQ02534.1"/>
    <property type="molecule type" value="Genomic_DNA"/>
</dbReference>
<dbReference type="InterPro" id="IPR006860">
    <property type="entry name" value="FecR"/>
</dbReference>
<dbReference type="SUPFAM" id="SSF54106">
    <property type="entry name" value="LysM domain"/>
    <property type="match status" value="1"/>
</dbReference>
<dbReference type="CDD" id="cd00118">
    <property type="entry name" value="LysM"/>
    <property type="match status" value="1"/>
</dbReference>
<dbReference type="PANTHER" id="PTHR38731:SF1">
    <property type="entry name" value="FECR PROTEIN DOMAIN-CONTAINING PROTEIN"/>
    <property type="match status" value="1"/>
</dbReference>
<reference evidence="3 4" key="1">
    <citation type="submission" date="2014-12" db="EMBL/GenBank/DDBJ databases">
        <title>16Stimator: statistical estimation of ribosomal gene copy numbers from draft genome assemblies.</title>
        <authorList>
            <person name="Perisin M.A."/>
            <person name="Vetter M."/>
            <person name="Gilbert J.A."/>
            <person name="Bergelson J."/>
        </authorList>
    </citation>
    <scope>NUCLEOTIDE SEQUENCE [LARGE SCALE GENOMIC DNA]</scope>
    <source>
        <strain evidence="3 4">MEJ086</strain>
    </source>
</reference>
<evidence type="ECO:0000313" key="4">
    <source>
        <dbReference type="Proteomes" id="UP000032068"/>
    </source>
</evidence>
<dbReference type="Pfam" id="PF04773">
    <property type="entry name" value="FecR"/>
    <property type="match status" value="1"/>
</dbReference>
<dbReference type="InterPro" id="IPR013783">
    <property type="entry name" value="Ig-like_fold"/>
</dbReference>
<dbReference type="Gene3D" id="2.60.40.10">
    <property type="entry name" value="Immunoglobulins"/>
    <property type="match status" value="2"/>
</dbReference>
<accession>A0A0D0KVV4</accession>
<dbReference type="Gene3D" id="3.10.350.10">
    <property type="entry name" value="LysM domain"/>
    <property type="match status" value="1"/>
</dbReference>
<dbReference type="Proteomes" id="UP000032068">
    <property type="component" value="Unassembled WGS sequence"/>
</dbReference>
<dbReference type="SMART" id="SM00257">
    <property type="entry name" value="LysM"/>
    <property type="match status" value="1"/>
</dbReference>
<dbReference type="RefSeq" id="WP_042553053.1">
    <property type="nucleotide sequence ID" value="NZ_JXQW01000015.1"/>
</dbReference>